<name>A0A2H3B3D4_9AGAR</name>
<dbReference type="Proteomes" id="UP000218334">
    <property type="component" value="Unassembled WGS sequence"/>
</dbReference>
<protein>
    <recommendedName>
        <fullName evidence="4">Actin-like ATPase domain-containing protein</fullName>
    </recommendedName>
</protein>
<dbReference type="PANTHER" id="PTHR14187:SF5">
    <property type="entry name" value="HEAT SHOCK 70 KDA PROTEIN 12A"/>
    <property type="match status" value="1"/>
</dbReference>
<accession>A0A2H3B3D4</accession>
<dbReference type="PANTHER" id="PTHR14187">
    <property type="entry name" value="ALPHA KINASE/ELONGATION FACTOR 2 KINASE"/>
    <property type="match status" value="1"/>
</dbReference>
<evidence type="ECO:0000313" key="2">
    <source>
        <dbReference type="EMBL" id="PBK65419.1"/>
    </source>
</evidence>
<evidence type="ECO:0000256" key="1">
    <source>
        <dbReference type="SAM" id="Coils"/>
    </source>
</evidence>
<dbReference type="SUPFAM" id="SSF53067">
    <property type="entry name" value="Actin-like ATPase domain"/>
    <property type="match status" value="2"/>
</dbReference>
<reference evidence="3" key="1">
    <citation type="journal article" date="2017" name="Nat. Ecol. Evol.">
        <title>Genome expansion and lineage-specific genetic innovations in the forest pathogenic fungi Armillaria.</title>
        <authorList>
            <person name="Sipos G."/>
            <person name="Prasanna A.N."/>
            <person name="Walter M.C."/>
            <person name="O'Connor E."/>
            <person name="Balint B."/>
            <person name="Krizsan K."/>
            <person name="Kiss B."/>
            <person name="Hess J."/>
            <person name="Varga T."/>
            <person name="Slot J."/>
            <person name="Riley R."/>
            <person name="Boka B."/>
            <person name="Rigling D."/>
            <person name="Barry K."/>
            <person name="Lee J."/>
            <person name="Mihaltcheva S."/>
            <person name="LaButti K."/>
            <person name="Lipzen A."/>
            <person name="Waldron R."/>
            <person name="Moloney N.M."/>
            <person name="Sperisen C."/>
            <person name="Kredics L."/>
            <person name="Vagvoelgyi C."/>
            <person name="Patrignani A."/>
            <person name="Fitzpatrick D."/>
            <person name="Nagy I."/>
            <person name="Doyle S."/>
            <person name="Anderson J.B."/>
            <person name="Grigoriev I.V."/>
            <person name="Gueldener U."/>
            <person name="Muensterkoetter M."/>
            <person name="Nagy L.G."/>
        </authorList>
    </citation>
    <scope>NUCLEOTIDE SEQUENCE [LARGE SCALE GENOMIC DNA]</scope>
    <source>
        <strain evidence="3">28-4</strain>
    </source>
</reference>
<gene>
    <name evidence="2" type="ORF">ARMSODRAFT_1006574</name>
</gene>
<feature type="coiled-coil region" evidence="1">
    <location>
        <begin position="755"/>
        <end position="800"/>
    </location>
</feature>
<evidence type="ECO:0008006" key="4">
    <source>
        <dbReference type="Google" id="ProtNLM"/>
    </source>
</evidence>
<evidence type="ECO:0000313" key="3">
    <source>
        <dbReference type="Proteomes" id="UP000218334"/>
    </source>
</evidence>
<dbReference type="CDD" id="cd10170">
    <property type="entry name" value="ASKHA_NBD_HSP70"/>
    <property type="match status" value="1"/>
</dbReference>
<dbReference type="EMBL" id="KZ293445">
    <property type="protein sequence ID" value="PBK65419.1"/>
    <property type="molecule type" value="Genomic_DNA"/>
</dbReference>
<sequence length="801" mass="90088">MLRPPYGGSRQKLVIALDLGTTFSGVSYSILDPGIVPEIKGVTRFPAQDNTGGNAKVPTVLYYDQSGDLMAAGAEALDEGVIRSAEDEGWVKYSRFKLHLRPRWADTKEINEAIAPLPPGKDIVEVFGDFYAYLVDCTLTFIQESHQNGADLLSSVQDRIEFILSHPNGWEGVQQKKLRRAVVYAGLIPDDDKGHERIHFVTEGEASLHFCIDPYDLRDKDEEGVMIIDAGGGTVDISTYSRTSDDQSFEEIATPACVFAGSIFVTRRAENFLKSGLTSCCDLSPRPKKLAEKLKGSQYEGEAELIADCFDKTTKHRFRSANEPAYIKFGTMRDTDAQLDIRSGQLRLAGSDVAGFFEPSASSIMREIDNQRLKVRRSVSSIFLVGGFAESTWLFLKMRERVELFGMTLSRPANSPLNKAVADGAISFYIHNIVSARVAKYNYGLRMNAVFNSRDPEHARRKGQVYTRPDGEKALGGQYSIILPKDARVSKTQEFRHSFKRLYQNVSHMNTIRIDMLCYLGDKSDPRWMETEPANTGKAAKALKPLRQKKRGLYYRFDYDIIIFFGRTELKAQICWMEDGAEKSVLCSGPRCQLLATKSANDSILYHEIQTVFVVNHPTSQLSPANSELLAKYIVLPARKKTYAVSLYLAIWHGIQRNSIQMEVDLVPGTPGSMWEPLDPPMDVDSIKGTLEVEEPVSQSATTSVAPGERMDPLVWARRVMARMEPERAAKDMHSDVQNRSHGNRLSMEGSRASHAQLEFKVHTLLREKDQLQEELLDTREALARERMQREEDHRQAKEQT</sequence>
<keyword evidence="1" id="KW-0175">Coiled coil</keyword>
<organism evidence="2 3">
    <name type="scientific">Armillaria solidipes</name>
    <dbReference type="NCBI Taxonomy" id="1076256"/>
    <lineage>
        <taxon>Eukaryota</taxon>
        <taxon>Fungi</taxon>
        <taxon>Dikarya</taxon>
        <taxon>Basidiomycota</taxon>
        <taxon>Agaricomycotina</taxon>
        <taxon>Agaricomycetes</taxon>
        <taxon>Agaricomycetidae</taxon>
        <taxon>Agaricales</taxon>
        <taxon>Marasmiineae</taxon>
        <taxon>Physalacriaceae</taxon>
        <taxon>Armillaria</taxon>
    </lineage>
</organism>
<dbReference type="InterPro" id="IPR043129">
    <property type="entry name" value="ATPase_NBD"/>
</dbReference>
<keyword evidence="3" id="KW-1185">Reference proteome</keyword>
<dbReference type="AlphaFoldDB" id="A0A2H3B3D4"/>
<dbReference type="Gene3D" id="3.30.420.40">
    <property type="match status" value="1"/>
</dbReference>
<proteinExistence type="predicted"/>
<dbReference type="STRING" id="1076256.A0A2H3B3D4"/>